<protein>
    <recommendedName>
        <fullName evidence="5">GRF-type domain-containing protein</fullName>
    </recommendedName>
</protein>
<keyword evidence="7" id="KW-1185">Reference proteome</keyword>
<evidence type="ECO:0000256" key="2">
    <source>
        <dbReference type="ARBA" id="ARBA00022771"/>
    </source>
</evidence>
<sequence>MSSSSSSNVRHCGCGDPVGMWTARTRKNPDRGFIGCTNYNDEDINCIFFCWIDPQLPKKWYREKMYELRAQVNGEHLILDGPAMLLSIFMSMKPLFKLSFKIFMNMVMVIELKVVKLELSSLCW</sequence>
<evidence type="ECO:0000313" key="6">
    <source>
        <dbReference type="EMBL" id="CAH1440969.1"/>
    </source>
</evidence>
<organism evidence="6 7">
    <name type="scientific">Lactuca virosa</name>
    <dbReference type="NCBI Taxonomy" id="75947"/>
    <lineage>
        <taxon>Eukaryota</taxon>
        <taxon>Viridiplantae</taxon>
        <taxon>Streptophyta</taxon>
        <taxon>Embryophyta</taxon>
        <taxon>Tracheophyta</taxon>
        <taxon>Spermatophyta</taxon>
        <taxon>Magnoliopsida</taxon>
        <taxon>eudicotyledons</taxon>
        <taxon>Gunneridae</taxon>
        <taxon>Pentapetalae</taxon>
        <taxon>asterids</taxon>
        <taxon>campanulids</taxon>
        <taxon>Asterales</taxon>
        <taxon>Asteraceae</taxon>
        <taxon>Cichorioideae</taxon>
        <taxon>Cichorieae</taxon>
        <taxon>Lactucinae</taxon>
        <taxon>Lactuca</taxon>
    </lineage>
</organism>
<dbReference type="GO" id="GO:0008270">
    <property type="term" value="F:zinc ion binding"/>
    <property type="evidence" value="ECO:0007669"/>
    <property type="project" value="UniProtKB-KW"/>
</dbReference>
<reference evidence="6 7" key="1">
    <citation type="submission" date="2022-01" db="EMBL/GenBank/DDBJ databases">
        <authorList>
            <person name="Xiong W."/>
            <person name="Schranz E."/>
        </authorList>
    </citation>
    <scope>NUCLEOTIDE SEQUENCE [LARGE SCALE GENOMIC DNA]</scope>
</reference>
<keyword evidence="2 4" id="KW-0863">Zinc-finger</keyword>
<feature type="domain" description="GRF-type" evidence="5">
    <location>
        <begin position="12"/>
        <end position="55"/>
    </location>
</feature>
<evidence type="ECO:0000256" key="3">
    <source>
        <dbReference type="ARBA" id="ARBA00022833"/>
    </source>
</evidence>
<dbReference type="AlphaFoldDB" id="A0AAU9NSU3"/>
<keyword evidence="3" id="KW-0862">Zinc</keyword>
<evidence type="ECO:0000256" key="4">
    <source>
        <dbReference type="PROSITE-ProRule" id="PRU01343"/>
    </source>
</evidence>
<dbReference type="PROSITE" id="PS51999">
    <property type="entry name" value="ZF_GRF"/>
    <property type="match status" value="1"/>
</dbReference>
<keyword evidence="1" id="KW-0479">Metal-binding</keyword>
<dbReference type="EMBL" id="CAKMRJ010005412">
    <property type="protein sequence ID" value="CAH1440969.1"/>
    <property type="molecule type" value="Genomic_DNA"/>
</dbReference>
<accession>A0AAU9NSU3</accession>
<name>A0AAU9NSU3_9ASTR</name>
<dbReference type="InterPro" id="IPR010666">
    <property type="entry name" value="Znf_GRF"/>
</dbReference>
<evidence type="ECO:0000256" key="1">
    <source>
        <dbReference type="ARBA" id="ARBA00022723"/>
    </source>
</evidence>
<gene>
    <name evidence="6" type="ORF">LVIROSA_LOCUS27072</name>
</gene>
<comment type="caution">
    <text evidence="6">The sequence shown here is derived from an EMBL/GenBank/DDBJ whole genome shotgun (WGS) entry which is preliminary data.</text>
</comment>
<evidence type="ECO:0000259" key="5">
    <source>
        <dbReference type="PROSITE" id="PS51999"/>
    </source>
</evidence>
<evidence type="ECO:0000313" key="7">
    <source>
        <dbReference type="Proteomes" id="UP001157418"/>
    </source>
</evidence>
<proteinExistence type="predicted"/>
<dbReference type="PANTHER" id="PTHR33248">
    <property type="entry name" value="ZINC ION-BINDING PROTEIN"/>
    <property type="match status" value="1"/>
</dbReference>
<dbReference type="Proteomes" id="UP001157418">
    <property type="component" value="Unassembled WGS sequence"/>
</dbReference>